<keyword evidence="3" id="KW-1185">Reference proteome</keyword>
<evidence type="ECO:0000256" key="1">
    <source>
        <dbReference type="SAM" id="MobiDB-lite"/>
    </source>
</evidence>
<protein>
    <submittedName>
        <fullName evidence="2">Uncharacterized protein</fullName>
    </submittedName>
</protein>
<dbReference type="AlphaFoldDB" id="A0A4R1RSL0"/>
<organism evidence="2 3">
    <name type="scientific">Hydrogenispora ethanolica</name>
    <dbReference type="NCBI Taxonomy" id="1082276"/>
    <lineage>
        <taxon>Bacteria</taxon>
        <taxon>Bacillati</taxon>
        <taxon>Bacillota</taxon>
        <taxon>Hydrogenispora</taxon>
    </lineage>
</organism>
<feature type="region of interest" description="Disordered" evidence="1">
    <location>
        <begin position="93"/>
        <end position="118"/>
    </location>
</feature>
<proteinExistence type="predicted"/>
<dbReference type="RefSeq" id="WP_132014333.1">
    <property type="nucleotide sequence ID" value="NZ_SLUN01000012.1"/>
</dbReference>
<evidence type="ECO:0000313" key="2">
    <source>
        <dbReference type="EMBL" id="TCL69309.1"/>
    </source>
</evidence>
<dbReference type="EMBL" id="SLUN01000012">
    <property type="protein sequence ID" value="TCL69309.1"/>
    <property type="molecule type" value="Genomic_DNA"/>
</dbReference>
<comment type="caution">
    <text evidence="2">The sequence shown here is derived from an EMBL/GenBank/DDBJ whole genome shotgun (WGS) entry which is preliminary data.</text>
</comment>
<sequence>MFWKQIWDFMKGIWNKLNFFRVSTKPDTTLDTAKVNLFGLKIEVTREVSAKVPHELSIVIPRAELRQNQSLKNGADRNTEIILSSITIAHSPRFERTGQPLPSPATPAPASRLAAGTK</sequence>
<feature type="compositionally biased region" description="Low complexity" evidence="1">
    <location>
        <begin position="108"/>
        <end position="118"/>
    </location>
</feature>
<reference evidence="2 3" key="1">
    <citation type="submission" date="2019-03" db="EMBL/GenBank/DDBJ databases">
        <title>Genomic Encyclopedia of Type Strains, Phase IV (KMG-IV): sequencing the most valuable type-strain genomes for metagenomic binning, comparative biology and taxonomic classification.</title>
        <authorList>
            <person name="Goeker M."/>
        </authorList>
    </citation>
    <scope>NUCLEOTIDE SEQUENCE [LARGE SCALE GENOMIC DNA]</scope>
    <source>
        <strain evidence="2 3">LX-B</strain>
    </source>
</reference>
<dbReference type="OrthoDB" id="1787464at2"/>
<accession>A0A4R1RSL0</accession>
<name>A0A4R1RSL0_HYDET</name>
<gene>
    <name evidence="2" type="ORF">EDC14_10126</name>
</gene>
<evidence type="ECO:0000313" key="3">
    <source>
        <dbReference type="Proteomes" id="UP000295008"/>
    </source>
</evidence>
<dbReference type="Proteomes" id="UP000295008">
    <property type="component" value="Unassembled WGS sequence"/>
</dbReference>